<proteinExistence type="predicted"/>
<keyword evidence="1" id="KW-0812">Transmembrane</keyword>
<keyword evidence="1" id="KW-1133">Transmembrane helix</keyword>
<dbReference type="Pfam" id="PF14248">
    <property type="entry name" value="DUF4345"/>
    <property type="match status" value="1"/>
</dbReference>
<keyword evidence="1" id="KW-0472">Membrane</keyword>
<feature type="transmembrane region" description="Helical" evidence="1">
    <location>
        <begin position="122"/>
        <end position="139"/>
    </location>
</feature>
<dbReference type="InterPro" id="IPR025597">
    <property type="entry name" value="DUF4345"/>
</dbReference>
<accession>A0A7J5AQD1</accession>
<dbReference type="AlphaFoldDB" id="A0A7J5AQD1"/>
<dbReference type="OrthoDB" id="959338at2"/>
<protein>
    <submittedName>
        <fullName evidence="2">DUF4345 domain-containing protein</fullName>
    </submittedName>
</protein>
<organism evidence="2 3">
    <name type="scientific">Tenacibaculum aiptasiae</name>
    <dbReference type="NCBI Taxonomy" id="426481"/>
    <lineage>
        <taxon>Bacteria</taxon>
        <taxon>Pseudomonadati</taxon>
        <taxon>Bacteroidota</taxon>
        <taxon>Flavobacteriia</taxon>
        <taxon>Flavobacteriales</taxon>
        <taxon>Flavobacteriaceae</taxon>
        <taxon>Tenacibaculum</taxon>
    </lineage>
</organism>
<dbReference type="EMBL" id="WAAU01000008">
    <property type="protein sequence ID" value="KAB1159821.1"/>
    <property type="molecule type" value="Genomic_DNA"/>
</dbReference>
<reference evidence="2 3" key="1">
    <citation type="submission" date="2019-09" db="EMBL/GenBank/DDBJ databases">
        <authorList>
            <person name="Cao W.R."/>
        </authorList>
    </citation>
    <scope>NUCLEOTIDE SEQUENCE [LARGE SCALE GENOMIC DNA]</scope>
    <source>
        <strain evidence="3">a4</strain>
    </source>
</reference>
<feature type="transmembrane region" description="Helical" evidence="1">
    <location>
        <begin position="21"/>
        <end position="44"/>
    </location>
</feature>
<sequence>MTFVLNNKKNNIMENSKVLKLFLIISGLLLTFIGGATLFAPVAMKASAGIDISQSTSIINDVRASNALILAVALITILGVFIRKLTFTSTLISFTLFLSLGIGRAISILIDGFPVDGLVKATGLEFVLGIIGLILFNIYREKY</sequence>
<dbReference type="Proteomes" id="UP000467305">
    <property type="component" value="Unassembled WGS sequence"/>
</dbReference>
<name>A0A7J5AQD1_9FLAO</name>
<feature type="transmembrane region" description="Helical" evidence="1">
    <location>
        <begin position="89"/>
        <end position="110"/>
    </location>
</feature>
<keyword evidence="3" id="KW-1185">Reference proteome</keyword>
<evidence type="ECO:0000313" key="3">
    <source>
        <dbReference type="Proteomes" id="UP000467305"/>
    </source>
</evidence>
<feature type="transmembrane region" description="Helical" evidence="1">
    <location>
        <begin position="64"/>
        <end position="82"/>
    </location>
</feature>
<evidence type="ECO:0000313" key="2">
    <source>
        <dbReference type="EMBL" id="KAB1159821.1"/>
    </source>
</evidence>
<evidence type="ECO:0000256" key="1">
    <source>
        <dbReference type="SAM" id="Phobius"/>
    </source>
</evidence>
<gene>
    <name evidence="2" type="ORF">F7018_05785</name>
</gene>
<comment type="caution">
    <text evidence="2">The sequence shown here is derived from an EMBL/GenBank/DDBJ whole genome shotgun (WGS) entry which is preliminary data.</text>
</comment>